<keyword evidence="8" id="KW-1185">Reference proteome</keyword>
<protein>
    <recommendedName>
        <fullName evidence="4">Pyrroline-5-carboxylate reductase</fullName>
        <shortName evidence="4">P5C reductase</shortName>
        <shortName evidence="4">P5CR</shortName>
        <ecNumber evidence="4">1.5.1.2</ecNumber>
    </recommendedName>
    <alternativeName>
        <fullName evidence="4">PCA reductase</fullName>
    </alternativeName>
</protein>
<dbReference type="PIRSF" id="PIRSF000193">
    <property type="entry name" value="Pyrrol-5-carb_rd"/>
    <property type="match status" value="1"/>
</dbReference>
<sequence>MWPANVLFIGCGNMGGAMLAGWLRGGVEPERFTIYDPFLKAATEGVELLRELPEGRVFDLLILGVKPQMLDGVAGALTALAGRDTVVLSMLAGVEMASLSLRFPDARGIVRVMPNLSAALGKSPMGVAAMGLDHEARECVMAWLAPLGTPEWVDESLFDAVTALAGSGPAYVYRFIDALAQGGAALGLDPDQSLRLALATVDGAAALASASDVGPGELARRVSSPGGSTLAGLSVLDAGDALGALVLGTLTAARDRNVELGAMARAGGK</sequence>
<dbReference type="InterPro" id="IPR029036">
    <property type="entry name" value="P5CR_dimer"/>
</dbReference>
<accession>A0ABY7TXR8</accession>
<keyword evidence="2 4" id="KW-0521">NADP</keyword>
<comment type="subcellular location">
    <subcellularLocation>
        <location evidence="4">Cytoplasm</location>
    </subcellularLocation>
</comment>
<gene>
    <name evidence="4" type="primary">proC</name>
    <name evidence="7" type="ORF">PQ457_03575</name>
</gene>
<dbReference type="PANTHER" id="PTHR11645:SF0">
    <property type="entry name" value="PYRROLINE-5-CARBOXYLATE REDUCTASE 3"/>
    <property type="match status" value="1"/>
</dbReference>
<dbReference type="Pfam" id="PF03807">
    <property type="entry name" value="F420_oxidored"/>
    <property type="match status" value="1"/>
</dbReference>
<proteinExistence type="inferred from homology"/>
<evidence type="ECO:0000259" key="6">
    <source>
        <dbReference type="Pfam" id="PF14748"/>
    </source>
</evidence>
<dbReference type="InterPro" id="IPR008927">
    <property type="entry name" value="6-PGluconate_DH-like_C_sf"/>
</dbReference>
<evidence type="ECO:0000259" key="5">
    <source>
        <dbReference type="Pfam" id="PF03807"/>
    </source>
</evidence>
<evidence type="ECO:0000256" key="1">
    <source>
        <dbReference type="ARBA" id="ARBA00005525"/>
    </source>
</evidence>
<dbReference type="Proteomes" id="UP001218231">
    <property type="component" value="Chromosome"/>
</dbReference>
<dbReference type="Gene3D" id="3.40.50.720">
    <property type="entry name" value="NAD(P)-binding Rossmann-like Domain"/>
    <property type="match status" value="1"/>
</dbReference>
<dbReference type="EC" id="1.5.1.2" evidence="4"/>
<evidence type="ECO:0000256" key="2">
    <source>
        <dbReference type="ARBA" id="ARBA00022857"/>
    </source>
</evidence>
<comment type="catalytic activity">
    <reaction evidence="4">
        <text>L-proline + NAD(+) = (S)-1-pyrroline-5-carboxylate + NADH + 2 H(+)</text>
        <dbReference type="Rhea" id="RHEA:14105"/>
        <dbReference type="ChEBI" id="CHEBI:15378"/>
        <dbReference type="ChEBI" id="CHEBI:17388"/>
        <dbReference type="ChEBI" id="CHEBI:57540"/>
        <dbReference type="ChEBI" id="CHEBI:57945"/>
        <dbReference type="ChEBI" id="CHEBI:60039"/>
        <dbReference type="EC" id="1.5.1.2"/>
    </reaction>
</comment>
<name>A0ABY7TXR8_9SPHN</name>
<evidence type="ECO:0000313" key="8">
    <source>
        <dbReference type="Proteomes" id="UP001218231"/>
    </source>
</evidence>
<comment type="function">
    <text evidence="4">Catalyzes the reduction of 1-pyrroline-5-carboxylate (PCA) to L-proline.</text>
</comment>
<dbReference type="EMBL" id="CP117417">
    <property type="protein sequence ID" value="WCT78065.1"/>
    <property type="molecule type" value="Genomic_DNA"/>
</dbReference>
<keyword evidence="3 4" id="KW-0560">Oxidoreductase</keyword>
<reference evidence="7 8" key="1">
    <citation type="submission" date="2023-02" db="EMBL/GenBank/DDBJ databases">
        <title>Genome sequence of Novosphingobium humi KACC 19094.</title>
        <authorList>
            <person name="Kim S."/>
            <person name="Heo J."/>
            <person name="Kwon S.-W."/>
        </authorList>
    </citation>
    <scope>NUCLEOTIDE SEQUENCE [LARGE SCALE GENOMIC DNA]</scope>
    <source>
        <strain evidence="7 8">KACC 19094</strain>
    </source>
</reference>
<dbReference type="Gene3D" id="1.10.3730.10">
    <property type="entry name" value="ProC C-terminal domain-like"/>
    <property type="match status" value="1"/>
</dbReference>
<keyword evidence="4" id="KW-0028">Amino-acid biosynthesis</keyword>
<keyword evidence="4" id="KW-0641">Proline biosynthesis</keyword>
<dbReference type="RefSeq" id="WP_273618411.1">
    <property type="nucleotide sequence ID" value="NZ_CP117417.1"/>
</dbReference>
<dbReference type="InterPro" id="IPR028939">
    <property type="entry name" value="P5C_Rdtase_cat_N"/>
</dbReference>
<dbReference type="InterPro" id="IPR000304">
    <property type="entry name" value="Pyrroline-COOH_reductase"/>
</dbReference>
<keyword evidence="4" id="KW-0963">Cytoplasm</keyword>
<dbReference type="InterPro" id="IPR036291">
    <property type="entry name" value="NAD(P)-bd_dom_sf"/>
</dbReference>
<feature type="domain" description="Pyrroline-5-carboxylate reductase catalytic N-terminal" evidence="5">
    <location>
        <begin position="6"/>
        <end position="93"/>
    </location>
</feature>
<dbReference type="Pfam" id="PF14748">
    <property type="entry name" value="P5CR_dimer"/>
    <property type="match status" value="1"/>
</dbReference>
<dbReference type="SUPFAM" id="SSF51735">
    <property type="entry name" value="NAD(P)-binding Rossmann-fold domains"/>
    <property type="match status" value="1"/>
</dbReference>
<evidence type="ECO:0000313" key="7">
    <source>
        <dbReference type="EMBL" id="WCT78065.1"/>
    </source>
</evidence>
<dbReference type="InterPro" id="IPR053790">
    <property type="entry name" value="P5CR-like_CS"/>
</dbReference>
<comment type="similarity">
    <text evidence="1 4">Belongs to the pyrroline-5-carboxylate reductase family.</text>
</comment>
<comment type="catalytic activity">
    <reaction evidence="4">
        <text>L-proline + NADP(+) = (S)-1-pyrroline-5-carboxylate + NADPH + 2 H(+)</text>
        <dbReference type="Rhea" id="RHEA:14109"/>
        <dbReference type="ChEBI" id="CHEBI:15378"/>
        <dbReference type="ChEBI" id="CHEBI:17388"/>
        <dbReference type="ChEBI" id="CHEBI:57783"/>
        <dbReference type="ChEBI" id="CHEBI:58349"/>
        <dbReference type="ChEBI" id="CHEBI:60039"/>
        <dbReference type="EC" id="1.5.1.2"/>
    </reaction>
</comment>
<organism evidence="7 8">
    <name type="scientific">Novosphingobium humi</name>
    <dbReference type="NCBI Taxonomy" id="2282397"/>
    <lineage>
        <taxon>Bacteria</taxon>
        <taxon>Pseudomonadati</taxon>
        <taxon>Pseudomonadota</taxon>
        <taxon>Alphaproteobacteria</taxon>
        <taxon>Sphingomonadales</taxon>
        <taxon>Sphingomonadaceae</taxon>
        <taxon>Novosphingobium</taxon>
    </lineage>
</organism>
<dbReference type="HAMAP" id="MF_01925">
    <property type="entry name" value="P5C_reductase"/>
    <property type="match status" value="1"/>
</dbReference>
<comment type="pathway">
    <text evidence="4">Amino-acid biosynthesis; L-proline biosynthesis; L-proline from L-glutamate 5-semialdehyde: step 1/1.</text>
</comment>
<feature type="domain" description="Pyrroline-5-carboxylate reductase dimerisation" evidence="6">
    <location>
        <begin position="155"/>
        <end position="260"/>
    </location>
</feature>
<dbReference type="PROSITE" id="PS00521">
    <property type="entry name" value="P5CR"/>
    <property type="match status" value="1"/>
</dbReference>
<evidence type="ECO:0000256" key="3">
    <source>
        <dbReference type="ARBA" id="ARBA00023002"/>
    </source>
</evidence>
<dbReference type="SUPFAM" id="SSF48179">
    <property type="entry name" value="6-phosphogluconate dehydrogenase C-terminal domain-like"/>
    <property type="match status" value="1"/>
</dbReference>
<dbReference type="PANTHER" id="PTHR11645">
    <property type="entry name" value="PYRROLINE-5-CARBOXYLATE REDUCTASE"/>
    <property type="match status" value="1"/>
</dbReference>
<evidence type="ECO:0000256" key="4">
    <source>
        <dbReference type="HAMAP-Rule" id="MF_01925"/>
    </source>
</evidence>